<protein>
    <recommendedName>
        <fullName evidence="5">Xanthine phosphoribosyltransferase</fullName>
        <ecNumber evidence="5">2.4.2.22</ecNumber>
    </recommendedName>
</protein>
<feature type="domain" description="Phosphoribosyltransferase" evidence="6">
    <location>
        <begin position="50"/>
        <end position="163"/>
    </location>
</feature>
<dbReference type="Gene3D" id="3.40.50.2020">
    <property type="match status" value="1"/>
</dbReference>
<dbReference type="AlphaFoldDB" id="A0A0G2ZFC9"/>
<keyword evidence="1" id="KW-0963">Cytoplasm</keyword>
<dbReference type="GO" id="GO:0000310">
    <property type="term" value="F:xanthine phosphoribosyltransferase activity"/>
    <property type="evidence" value="ECO:0007669"/>
    <property type="project" value="UniProtKB-UniRule"/>
</dbReference>
<dbReference type="PANTHER" id="PTHR43864">
    <property type="entry name" value="HYPOXANTHINE/GUANINE PHOSPHORIBOSYLTRANSFERASE"/>
    <property type="match status" value="1"/>
</dbReference>
<dbReference type="KEGG" id="kpf:IX53_04420"/>
<dbReference type="Proteomes" id="UP000035159">
    <property type="component" value="Chromosome"/>
</dbReference>
<dbReference type="CDD" id="cd06223">
    <property type="entry name" value="PRTases_typeI"/>
    <property type="match status" value="1"/>
</dbReference>
<dbReference type="PANTHER" id="PTHR43864:SF1">
    <property type="entry name" value="XANTHINE PHOSPHORIBOSYLTRANSFERASE"/>
    <property type="match status" value="1"/>
</dbReference>
<dbReference type="GO" id="GO:0006166">
    <property type="term" value="P:purine ribonucleoside salvage"/>
    <property type="evidence" value="ECO:0007669"/>
    <property type="project" value="UniProtKB-KW"/>
</dbReference>
<dbReference type="EC" id="2.4.2.22" evidence="5"/>
<dbReference type="EMBL" id="CP011232">
    <property type="protein sequence ID" value="AKI98259.1"/>
    <property type="molecule type" value="Genomic_DNA"/>
</dbReference>
<keyword evidence="4" id="KW-0660">Purine salvage</keyword>
<name>A0A0G2ZFC9_9BACT</name>
<dbReference type="NCBIfam" id="NF006671">
    <property type="entry name" value="PRK09219.1"/>
    <property type="match status" value="1"/>
</dbReference>
<dbReference type="InterPro" id="IPR050118">
    <property type="entry name" value="Pur/Pyrimidine_PRTase"/>
</dbReference>
<proteinExistence type="predicted"/>
<evidence type="ECO:0000256" key="3">
    <source>
        <dbReference type="ARBA" id="ARBA00022679"/>
    </source>
</evidence>
<evidence type="ECO:0000256" key="4">
    <source>
        <dbReference type="ARBA" id="ARBA00022726"/>
    </source>
</evidence>
<organism evidence="7 8">
    <name type="scientific">Kosmotoga pacifica</name>
    <dbReference type="NCBI Taxonomy" id="1330330"/>
    <lineage>
        <taxon>Bacteria</taxon>
        <taxon>Thermotogati</taxon>
        <taxon>Thermotogota</taxon>
        <taxon>Thermotogae</taxon>
        <taxon>Kosmotogales</taxon>
        <taxon>Kosmotogaceae</taxon>
        <taxon>Kosmotoga</taxon>
    </lineage>
</organism>
<dbReference type="Pfam" id="PF00156">
    <property type="entry name" value="Pribosyltran"/>
    <property type="match status" value="1"/>
</dbReference>
<evidence type="ECO:0000313" key="8">
    <source>
        <dbReference type="Proteomes" id="UP000035159"/>
    </source>
</evidence>
<evidence type="ECO:0000259" key="6">
    <source>
        <dbReference type="Pfam" id="PF00156"/>
    </source>
</evidence>
<dbReference type="GO" id="GO:0046110">
    <property type="term" value="P:xanthine metabolic process"/>
    <property type="evidence" value="ECO:0007669"/>
    <property type="project" value="UniProtKB-UniRule"/>
</dbReference>
<dbReference type="InterPro" id="IPR010079">
    <property type="entry name" value="Xanthine_PRibTrfase"/>
</dbReference>
<reference evidence="7 8" key="1">
    <citation type="submission" date="2015-04" db="EMBL/GenBank/DDBJ databases">
        <title>Complete Genome Sequence of Kosmotoga pacifica SLHLJ1.</title>
        <authorList>
            <person name="Jiang L.J."/>
            <person name="Shao Z.Z."/>
            <person name="Jebbar M."/>
        </authorList>
    </citation>
    <scope>NUCLEOTIDE SEQUENCE [LARGE SCALE GENOMIC DNA]</scope>
    <source>
        <strain evidence="7 8">SLHLJ1</strain>
    </source>
</reference>
<keyword evidence="2 7" id="KW-0328">Glycosyltransferase</keyword>
<dbReference type="PATRIC" id="fig|1330330.3.peg.885"/>
<dbReference type="NCBIfam" id="TIGR01744">
    <property type="entry name" value="XPRTase"/>
    <property type="match status" value="1"/>
</dbReference>
<sequence>MREVSAVERCSQLLRRLIEEEGTVLEGGILKVDSFLNHQINPVLMRSIGEAIGEYFAQVNLTKIVTVESSGIAPALATSLQLGVPTVFIRKKRPITMSNYIKGEAPSHTKGGITELFLSKEMVDSRDRVLIVDDFLASGRTIEAVADMVIKTGAELKGIVGVIEKTFEGGRKLLKTFDVPIVSLLKIRSLDGRIEFDVK</sequence>
<dbReference type="SUPFAM" id="SSF53271">
    <property type="entry name" value="PRTase-like"/>
    <property type="match status" value="1"/>
</dbReference>
<evidence type="ECO:0000256" key="2">
    <source>
        <dbReference type="ARBA" id="ARBA00022676"/>
    </source>
</evidence>
<evidence type="ECO:0000256" key="5">
    <source>
        <dbReference type="NCBIfam" id="TIGR01744"/>
    </source>
</evidence>
<evidence type="ECO:0000313" key="7">
    <source>
        <dbReference type="EMBL" id="AKI98259.1"/>
    </source>
</evidence>
<dbReference type="InterPro" id="IPR029057">
    <property type="entry name" value="PRTase-like"/>
</dbReference>
<dbReference type="InterPro" id="IPR000836">
    <property type="entry name" value="PRTase_dom"/>
</dbReference>
<accession>A0A0G2ZFC9</accession>
<evidence type="ECO:0000256" key="1">
    <source>
        <dbReference type="ARBA" id="ARBA00022490"/>
    </source>
</evidence>
<gene>
    <name evidence="7" type="ORF">IX53_04420</name>
</gene>
<keyword evidence="3 7" id="KW-0808">Transferase</keyword>
<dbReference type="STRING" id="1330330.IX53_04420"/>
<keyword evidence="8" id="KW-1185">Reference proteome</keyword>